<gene>
    <name evidence="2" type="ORF">KIN20_003840</name>
</gene>
<name>A0AAD5QDZ8_PARTN</name>
<organism evidence="2 3">
    <name type="scientific">Parelaphostrongylus tenuis</name>
    <name type="common">Meningeal worm</name>
    <dbReference type="NCBI Taxonomy" id="148309"/>
    <lineage>
        <taxon>Eukaryota</taxon>
        <taxon>Metazoa</taxon>
        <taxon>Ecdysozoa</taxon>
        <taxon>Nematoda</taxon>
        <taxon>Chromadorea</taxon>
        <taxon>Rhabditida</taxon>
        <taxon>Rhabditina</taxon>
        <taxon>Rhabditomorpha</taxon>
        <taxon>Strongyloidea</taxon>
        <taxon>Metastrongylidae</taxon>
        <taxon>Parelaphostrongylus</taxon>
    </lineage>
</organism>
<evidence type="ECO:0000313" key="3">
    <source>
        <dbReference type="Proteomes" id="UP001196413"/>
    </source>
</evidence>
<evidence type="ECO:0000313" key="2">
    <source>
        <dbReference type="EMBL" id="KAJ1348523.1"/>
    </source>
</evidence>
<evidence type="ECO:0000256" key="1">
    <source>
        <dbReference type="SAM" id="MobiDB-lite"/>
    </source>
</evidence>
<dbReference type="EMBL" id="JAHQIW010000517">
    <property type="protein sequence ID" value="KAJ1348523.1"/>
    <property type="molecule type" value="Genomic_DNA"/>
</dbReference>
<keyword evidence="3" id="KW-1185">Reference proteome</keyword>
<reference evidence="2" key="1">
    <citation type="submission" date="2021-06" db="EMBL/GenBank/DDBJ databases">
        <title>Parelaphostrongylus tenuis whole genome reference sequence.</title>
        <authorList>
            <person name="Garwood T.J."/>
            <person name="Larsen P.A."/>
            <person name="Fountain-Jones N.M."/>
            <person name="Garbe J.R."/>
            <person name="Macchietto M.G."/>
            <person name="Kania S.A."/>
            <person name="Gerhold R.W."/>
            <person name="Richards J.E."/>
            <person name="Wolf T.M."/>
        </authorList>
    </citation>
    <scope>NUCLEOTIDE SEQUENCE</scope>
    <source>
        <strain evidence="2">MNPRO001-30</strain>
        <tissue evidence="2">Meninges</tissue>
    </source>
</reference>
<proteinExistence type="predicted"/>
<protein>
    <submittedName>
        <fullName evidence="2">Uncharacterized protein</fullName>
    </submittedName>
</protein>
<dbReference type="AlphaFoldDB" id="A0AAD5QDZ8"/>
<accession>A0AAD5QDZ8</accession>
<dbReference type="Proteomes" id="UP001196413">
    <property type="component" value="Unassembled WGS sequence"/>
</dbReference>
<feature type="region of interest" description="Disordered" evidence="1">
    <location>
        <begin position="413"/>
        <end position="471"/>
    </location>
</feature>
<sequence>MEERNMLNSLGERVNRVDALWDHVNIDPSYKDGDHFNSHIRPTQPIYPTLVTINRGCMSNKSDHSSFDPRTPSIFYDPGQRAEIAAPLSCSQQLLARERPTTSLHGHNVAMQPMDSDPLLEHHIHLRDYLPVQQQVFSFNTDENQFPRNLMLSQQYYPPNVVFTPHQQVYHRPTNPAAQFPVNTVRSVVAQRVALPVTQSVYPNEVKPQVGYNTPHEAIGMQFGTDPAYVQYDRIEDTQIYNNYMSREPTKFMTAPPTFKQEPNFLIYRYLSDGVVVKTESFLDGDEGVSDALPRKQRLLKRRLGDSTEGDVSLEGVQKGTFLIRYSDLDSSDYAGHVWLVDNHQLLQKYTYDGLDASNVKVYRRTERFSAWLYNAPWLYHPLRNVKDLGNLEKVSIEEQPTKDELLARREAESKKATTLESELSEVTEKTEVTGSSDDEHSDDEHEQETSMHEELVYEVPLSHVDESRCT</sequence>
<comment type="caution">
    <text evidence="2">The sequence shown here is derived from an EMBL/GenBank/DDBJ whole genome shotgun (WGS) entry which is preliminary data.</text>
</comment>